<keyword evidence="3" id="KW-1185">Reference proteome</keyword>
<comment type="caution">
    <text evidence="2">The sequence shown here is derived from an EMBL/GenBank/DDBJ whole genome shotgun (WGS) entry which is preliminary data.</text>
</comment>
<protein>
    <submittedName>
        <fullName evidence="2">Uncharacterized protein</fullName>
    </submittedName>
</protein>
<reference evidence="2 3" key="1">
    <citation type="submission" date="2023-06" db="EMBL/GenBank/DDBJ databases">
        <title>Pelomonas sp. PFR6 16S ribosomal RNA gene Genome sequencing and assembly.</title>
        <authorList>
            <person name="Woo H."/>
        </authorList>
    </citation>
    <scope>NUCLEOTIDE SEQUENCE [LARGE SCALE GENOMIC DNA]</scope>
    <source>
        <strain evidence="2 3">PFR6</strain>
    </source>
</reference>
<feature type="compositionally biased region" description="Basic and acidic residues" evidence="1">
    <location>
        <begin position="65"/>
        <end position="75"/>
    </location>
</feature>
<evidence type="ECO:0000256" key="1">
    <source>
        <dbReference type="SAM" id="MobiDB-lite"/>
    </source>
</evidence>
<accession>A0ABT8DVN1</accession>
<dbReference type="Proteomes" id="UP001228044">
    <property type="component" value="Unassembled WGS sequence"/>
</dbReference>
<dbReference type="EMBL" id="JAUHHC010000002">
    <property type="protein sequence ID" value="MDN3920354.1"/>
    <property type="molecule type" value="Genomic_DNA"/>
</dbReference>
<evidence type="ECO:0000313" key="3">
    <source>
        <dbReference type="Proteomes" id="UP001228044"/>
    </source>
</evidence>
<evidence type="ECO:0000313" key="2">
    <source>
        <dbReference type="EMBL" id="MDN3920354.1"/>
    </source>
</evidence>
<name>A0ABT8DVN1_9BURK</name>
<proteinExistence type="predicted"/>
<feature type="region of interest" description="Disordered" evidence="1">
    <location>
        <begin position="65"/>
        <end position="87"/>
    </location>
</feature>
<sequence length="87" mass="9547">MSIVVFWIDAGDTAAMQSFEDGQLLDALAHAELKRRQGLRHITISTELAGSVGSAGVDEIKARKLPDGSDYDWSKAHRGKSPPRKQR</sequence>
<dbReference type="RefSeq" id="WP_290358658.1">
    <property type="nucleotide sequence ID" value="NZ_JAUHHC010000002.1"/>
</dbReference>
<feature type="compositionally biased region" description="Basic residues" evidence="1">
    <location>
        <begin position="76"/>
        <end position="87"/>
    </location>
</feature>
<gene>
    <name evidence="2" type="ORF">QWJ38_08705</name>
</gene>
<organism evidence="2 3">
    <name type="scientific">Roseateles violae</name>
    <dbReference type="NCBI Taxonomy" id="3058042"/>
    <lineage>
        <taxon>Bacteria</taxon>
        <taxon>Pseudomonadati</taxon>
        <taxon>Pseudomonadota</taxon>
        <taxon>Betaproteobacteria</taxon>
        <taxon>Burkholderiales</taxon>
        <taxon>Sphaerotilaceae</taxon>
        <taxon>Roseateles</taxon>
    </lineage>
</organism>